<keyword evidence="1" id="KW-0418">Kinase</keyword>
<evidence type="ECO:0000313" key="1">
    <source>
        <dbReference type="EMBL" id="GES90986.1"/>
    </source>
</evidence>
<dbReference type="SUPFAM" id="SSF81901">
    <property type="entry name" value="HCP-like"/>
    <property type="match status" value="1"/>
</dbReference>
<reference evidence="1" key="1">
    <citation type="submission" date="2019-10" db="EMBL/GenBank/DDBJ databases">
        <title>Conservation and host-specific expression of non-tandemly repeated heterogenous ribosome RNA gene in arbuscular mycorrhizal fungi.</title>
        <authorList>
            <person name="Maeda T."/>
            <person name="Kobayashi Y."/>
            <person name="Nakagawa T."/>
            <person name="Ezawa T."/>
            <person name="Yamaguchi K."/>
            <person name="Bino T."/>
            <person name="Nishimoto Y."/>
            <person name="Shigenobu S."/>
            <person name="Kawaguchi M."/>
        </authorList>
    </citation>
    <scope>NUCLEOTIDE SEQUENCE</scope>
    <source>
        <strain evidence="1">HR1</strain>
    </source>
</reference>
<evidence type="ECO:0000313" key="2">
    <source>
        <dbReference type="Proteomes" id="UP000615446"/>
    </source>
</evidence>
<sequence length="161" mass="18987">MSNKQIYTDNINISNTNKSLYKLSKIIQNYDKIIIKEIEPITEIINKNLFEGDFNTVIDELVILIFEKLNEGKNEVLIKEHVLNHINNKEIILQEVYDYLLSNQNNSNSIYLLGYFIYYGIATDFHEEKAIRLFLKAAYLQNRVANKHLTILWIPMYLLLT</sequence>
<organism evidence="1 2">
    <name type="scientific">Rhizophagus clarus</name>
    <dbReference type="NCBI Taxonomy" id="94130"/>
    <lineage>
        <taxon>Eukaryota</taxon>
        <taxon>Fungi</taxon>
        <taxon>Fungi incertae sedis</taxon>
        <taxon>Mucoromycota</taxon>
        <taxon>Glomeromycotina</taxon>
        <taxon>Glomeromycetes</taxon>
        <taxon>Glomerales</taxon>
        <taxon>Glomeraceae</taxon>
        <taxon>Rhizophagus</taxon>
    </lineage>
</organism>
<protein>
    <submittedName>
        <fullName evidence="1">Kinase-like domain-containing protein</fullName>
    </submittedName>
</protein>
<gene>
    <name evidence="1" type="ORF">RCL2_001781800</name>
</gene>
<dbReference type="AlphaFoldDB" id="A0A8H3LR48"/>
<dbReference type="Gene3D" id="1.25.40.10">
    <property type="entry name" value="Tetratricopeptide repeat domain"/>
    <property type="match status" value="1"/>
</dbReference>
<name>A0A8H3LR48_9GLOM</name>
<proteinExistence type="predicted"/>
<comment type="caution">
    <text evidence="1">The sequence shown here is derived from an EMBL/GenBank/DDBJ whole genome shotgun (WGS) entry which is preliminary data.</text>
</comment>
<dbReference type="EMBL" id="BLAL01000197">
    <property type="protein sequence ID" value="GES90986.1"/>
    <property type="molecule type" value="Genomic_DNA"/>
</dbReference>
<dbReference type="GO" id="GO:0016301">
    <property type="term" value="F:kinase activity"/>
    <property type="evidence" value="ECO:0007669"/>
    <property type="project" value="UniProtKB-KW"/>
</dbReference>
<keyword evidence="1" id="KW-0808">Transferase</keyword>
<accession>A0A8H3LR48</accession>
<dbReference type="Proteomes" id="UP000615446">
    <property type="component" value="Unassembled WGS sequence"/>
</dbReference>
<dbReference type="InterPro" id="IPR011990">
    <property type="entry name" value="TPR-like_helical_dom_sf"/>
</dbReference>